<evidence type="ECO:0000313" key="2">
    <source>
        <dbReference type="Proteomes" id="UP001341840"/>
    </source>
</evidence>
<protein>
    <submittedName>
        <fullName evidence="1">Uncharacterized protein</fullName>
    </submittedName>
</protein>
<comment type="caution">
    <text evidence="1">The sequence shown here is derived from an EMBL/GenBank/DDBJ whole genome shotgun (WGS) entry which is preliminary data.</text>
</comment>
<accession>A0ABU6V7B5</accession>
<proteinExistence type="predicted"/>
<name>A0ABU6V7B5_9FABA</name>
<evidence type="ECO:0000313" key="1">
    <source>
        <dbReference type="EMBL" id="MED6167808.1"/>
    </source>
</evidence>
<organism evidence="1 2">
    <name type="scientific">Stylosanthes scabra</name>
    <dbReference type="NCBI Taxonomy" id="79078"/>
    <lineage>
        <taxon>Eukaryota</taxon>
        <taxon>Viridiplantae</taxon>
        <taxon>Streptophyta</taxon>
        <taxon>Embryophyta</taxon>
        <taxon>Tracheophyta</taxon>
        <taxon>Spermatophyta</taxon>
        <taxon>Magnoliopsida</taxon>
        <taxon>eudicotyledons</taxon>
        <taxon>Gunneridae</taxon>
        <taxon>Pentapetalae</taxon>
        <taxon>rosids</taxon>
        <taxon>fabids</taxon>
        <taxon>Fabales</taxon>
        <taxon>Fabaceae</taxon>
        <taxon>Papilionoideae</taxon>
        <taxon>50 kb inversion clade</taxon>
        <taxon>dalbergioids sensu lato</taxon>
        <taxon>Dalbergieae</taxon>
        <taxon>Pterocarpus clade</taxon>
        <taxon>Stylosanthes</taxon>
    </lineage>
</organism>
<reference evidence="1 2" key="1">
    <citation type="journal article" date="2023" name="Plants (Basel)">
        <title>Bridging the Gap: Combining Genomics and Transcriptomics Approaches to Understand Stylosanthes scabra, an Orphan Legume from the Brazilian Caatinga.</title>
        <authorList>
            <person name="Ferreira-Neto J.R.C."/>
            <person name="da Silva M.D."/>
            <person name="Binneck E."/>
            <person name="de Melo N.F."/>
            <person name="da Silva R.H."/>
            <person name="de Melo A.L.T.M."/>
            <person name="Pandolfi V."/>
            <person name="Bustamante F.O."/>
            <person name="Brasileiro-Vidal A.C."/>
            <person name="Benko-Iseppon A.M."/>
        </authorList>
    </citation>
    <scope>NUCLEOTIDE SEQUENCE [LARGE SCALE GENOMIC DNA]</scope>
    <source>
        <tissue evidence="1">Leaves</tissue>
    </source>
</reference>
<sequence>MDEMFFIRLYPNGVTQRQEDGGRFREMEVGYRFLSSQQNGRPVWVLLWLLNDEPVRVTFECHCRLMAETIMKFLVVAVEAGSLSVPQPSDRTGPLVHATPLCIQEPAGEGLEAEIGSSEADSDYLGESGSSSKDPNCDEYVMDTPTGLPRYIFPATLPIPKLEDVLCFYHQLDLDAMGLAIRSVLVLLMIITPMEALSFELGIG</sequence>
<dbReference type="Proteomes" id="UP001341840">
    <property type="component" value="Unassembled WGS sequence"/>
</dbReference>
<keyword evidence="2" id="KW-1185">Reference proteome</keyword>
<gene>
    <name evidence="1" type="ORF">PIB30_006088</name>
</gene>
<dbReference type="EMBL" id="JASCZI010151047">
    <property type="protein sequence ID" value="MED6167808.1"/>
    <property type="molecule type" value="Genomic_DNA"/>
</dbReference>